<evidence type="ECO:0008006" key="3">
    <source>
        <dbReference type="Google" id="ProtNLM"/>
    </source>
</evidence>
<keyword evidence="2" id="KW-1185">Reference proteome</keyword>
<gene>
    <name evidence="1" type="ORF">LSH36_214g03001</name>
</gene>
<evidence type="ECO:0000313" key="2">
    <source>
        <dbReference type="Proteomes" id="UP001208570"/>
    </source>
</evidence>
<accession>A0AAD9JPU9</accession>
<dbReference type="InterPro" id="IPR025633">
    <property type="entry name" value="DUF4291"/>
</dbReference>
<dbReference type="PANTHER" id="PTHR38567:SF1">
    <property type="entry name" value="DUF4291 DOMAIN-CONTAINING PROTEIN"/>
    <property type="match status" value="1"/>
</dbReference>
<evidence type="ECO:0000313" key="1">
    <source>
        <dbReference type="EMBL" id="KAK2156403.1"/>
    </source>
</evidence>
<dbReference type="EMBL" id="JAODUP010000214">
    <property type="protein sequence ID" value="KAK2156403.1"/>
    <property type="molecule type" value="Genomic_DNA"/>
</dbReference>
<dbReference type="Proteomes" id="UP001208570">
    <property type="component" value="Unassembled WGS sequence"/>
</dbReference>
<organism evidence="1 2">
    <name type="scientific">Paralvinella palmiformis</name>
    <dbReference type="NCBI Taxonomy" id="53620"/>
    <lineage>
        <taxon>Eukaryota</taxon>
        <taxon>Metazoa</taxon>
        <taxon>Spiralia</taxon>
        <taxon>Lophotrochozoa</taxon>
        <taxon>Annelida</taxon>
        <taxon>Polychaeta</taxon>
        <taxon>Sedentaria</taxon>
        <taxon>Canalipalpata</taxon>
        <taxon>Terebellida</taxon>
        <taxon>Terebelliformia</taxon>
        <taxon>Alvinellidae</taxon>
        <taxon>Paralvinella</taxon>
    </lineage>
</organism>
<sequence>MLCNKCKIKTFSINRQIHQIANMAFIPAHGNHKLLNTKFYSLQKGDWPKDGKHILAQYDEKTIVVYQAFNPSIAEYAVSHQRFGGNFSFQRMSWIKTNFLWMMYRCGWAQKPNQERILAVKIPREHFDTILKHAYTAELQKSMGLTKDDIMVRLQWDPDHSPKGEKLARRAIQLGLKGKILKNYATDWIVQINDITDFVKEQYQILSTKGECHLSLPLEEVYKVENSEIRVRIRSDPY</sequence>
<proteinExistence type="predicted"/>
<reference evidence="1" key="1">
    <citation type="journal article" date="2023" name="Mol. Biol. Evol.">
        <title>Third-Generation Sequencing Reveals the Adaptive Role of the Epigenome in Three Deep-Sea Polychaetes.</title>
        <authorList>
            <person name="Perez M."/>
            <person name="Aroh O."/>
            <person name="Sun Y."/>
            <person name="Lan Y."/>
            <person name="Juniper S.K."/>
            <person name="Young C.R."/>
            <person name="Angers B."/>
            <person name="Qian P.Y."/>
        </authorList>
    </citation>
    <scope>NUCLEOTIDE SEQUENCE</scope>
    <source>
        <strain evidence="1">P08H-3</strain>
    </source>
</reference>
<dbReference type="Pfam" id="PF14124">
    <property type="entry name" value="DUF4291"/>
    <property type="match status" value="1"/>
</dbReference>
<comment type="caution">
    <text evidence="1">The sequence shown here is derived from an EMBL/GenBank/DDBJ whole genome shotgun (WGS) entry which is preliminary data.</text>
</comment>
<name>A0AAD9JPU9_9ANNE</name>
<dbReference type="PANTHER" id="PTHR38567">
    <property type="entry name" value="DUF4291 DOMAIN-CONTAINING PROTEIN"/>
    <property type="match status" value="1"/>
</dbReference>
<dbReference type="AlphaFoldDB" id="A0AAD9JPU9"/>
<protein>
    <recommendedName>
        <fullName evidence="3">DUF4291 domain-containing protein</fullName>
    </recommendedName>
</protein>